<evidence type="ECO:0000256" key="4">
    <source>
        <dbReference type="ARBA" id="ARBA00022898"/>
    </source>
</evidence>
<dbReference type="GO" id="GO:0008483">
    <property type="term" value="F:transaminase activity"/>
    <property type="evidence" value="ECO:0007669"/>
    <property type="project" value="UniProtKB-KW"/>
</dbReference>
<dbReference type="SUPFAM" id="SSF53383">
    <property type="entry name" value="PLP-dependent transferases"/>
    <property type="match status" value="1"/>
</dbReference>
<dbReference type="GO" id="GO:0030170">
    <property type="term" value="F:pyridoxal phosphate binding"/>
    <property type="evidence" value="ECO:0007669"/>
    <property type="project" value="InterPro"/>
</dbReference>
<keyword evidence="9" id="KW-1185">Reference proteome</keyword>
<comment type="similarity">
    <text evidence="2 7">Belongs to the group II decarboxylase family.</text>
</comment>
<sequence>MTGEREVIADGDSRAQAFLDGVGLRPVYPTPESRQALEGFDESLPRHGLGDQATIKLLDDLGSPGTVATNGGRYFGFVVGASLPVAAAAERLLLAWDNGAAAYVTGPSAAAIEKVAARWMLEILDLPSESAVGFTTSASTGTLIALIAARRTLLGRLGWDLDRRGTSGAPDIRIVTSDVAHISVTKAVRVLGFGLENVATVPSDEFGRLDASKLPAIDDHTIVVLQSGEVNTGESDPFRDVIAAAQAVGAWVHVDGAFGLWARASKHRAETDGVDAADSWTVDGHKWLNTPYDSAMVITRRSEDLVAAMQSDSPYAPSSPDAQKNLSLDFSRRARGVAIWAALRSLGRDGVAELIERTVDLAAVVADGLRDAGYSVLNRVVLNQVLFASDDDEGTLRILHAVQDSGKFWFGQTLWRGKVALRISVSSWRTTRDDVDQLIVMLALLRQSDS</sequence>
<evidence type="ECO:0000256" key="3">
    <source>
        <dbReference type="ARBA" id="ARBA00022793"/>
    </source>
</evidence>
<dbReference type="AlphaFoldDB" id="A0A4S4FQK4"/>
<evidence type="ECO:0000256" key="6">
    <source>
        <dbReference type="PIRSR" id="PIRSR602129-50"/>
    </source>
</evidence>
<evidence type="ECO:0000313" key="9">
    <source>
        <dbReference type="Proteomes" id="UP000309133"/>
    </source>
</evidence>
<organism evidence="8 9">
    <name type="scientific">Naasia lichenicola</name>
    <dbReference type="NCBI Taxonomy" id="2565933"/>
    <lineage>
        <taxon>Bacteria</taxon>
        <taxon>Bacillati</taxon>
        <taxon>Actinomycetota</taxon>
        <taxon>Actinomycetes</taxon>
        <taxon>Micrococcales</taxon>
        <taxon>Microbacteriaceae</taxon>
        <taxon>Naasia</taxon>
    </lineage>
</organism>
<feature type="modified residue" description="N6-(pyridoxal phosphate)lysine" evidence="6">
    <location>
        <position position="286"/>
    </location>
</feature>
<dbReference type="RefSeq" id="WP_136425631.1">
    <property type="nucleotide sequence ID" value="NZ_SSSM01000001.1"/>
</dbReference>
<dbReference type="EMBL" id="SSSM01000001">
    <property type="protein sequence ID" value="THG32850.1"/>
    <property type="molecule type" value="Genomic_DNA"/>
</dbReference>
<evidence type="ECO:0000256" key="1">
    <source>
        <dbReference type="ARBA" id="ARBA00001933"/>
    </source>
</evidence>
<dbReference type="Gene3D" id="3.90.1150.10">
    <property type="entry name" value="Aspartate Aminotransferase, domain 1"/>
    <property type="match status" value="1"/>
</dbReference>
<accession>A0A4S4FQK4</accession>
<comment type="cofactor">
    <cofactor evidence="1 6 7">
        <name>pyridoxal 5'-phosphate</name>
        <dbReference type="ChEBI" id="CHEBI:597326"/>
    </cofactor>
</comment>
<keyword evidence="4 6" id="KW-0663">Pyridoxal phosphate</keyword>
<dbReference type="GO" id="GO:0004058">
    <property type="term" value="F:aromatic-L-amino-acid decarboxylase activity"/>
    <property type="evidence" value="ECO:0007669"/>
    <property type="project" value="UniProtKB-ARBA"/>
</dbReference>
<dbReference type="GO" id="GO:0019752">
    <property type="term" value="P:carboxylic acid metabolic process"/>
    <property type="evidence" value="ECO:0007669"/>
    <property type="project" value="InterPro"/>
</dbReference>
<dbReference type="Gene3D" id="3.40.640.10">
    <property type="entry name" value="Type I PLP-dependent aspartate aminotransferase-like (Major domain)"/>
    <property type="match status" value="1"/>
</dbReference>
<keyword evidence="8" id="KW-0808">Transferase</keyword>
<proteinExistence type="inferred from homology"/>
<dbReference type="Proteomes" id="UP000309133">
    <property type="component" value="Unassembled WGS sequence"/>
</dbReference>
<dbReference type="OrthoDB" id="3335676at2"/>
<gene>
    <name evidence="8" type="ORF">E6C64_00265</name>
</gene>
<keyword evidence="5 7" id="KW-0456">Lyase</keyword>
<evidence type="ECO:0000313" key="8">
    <source>
        <dbReference type="EMBL" id="THG32850.1"/>
    </source>
</evidence>
<evidence type="ECO:0000256" key="5">
    <source>
        <dbReference type="ARBA" id="ARBA00023239"/>
    </source>
</evidence>
<dbReference type="InterPro" id="IPR002129">
    <property type="entry name" value="PyrdxlP-dep_de-COase"/>
</dbReference>
<dbReference type="InterPro" id="IPR015421">
    <property type="entry name" value="PyrdxlP-dep_Trfase_major"/>
</dbReference>
<evidence type="ECO:0000256" key="2">
    <source>
        <dbReference type="ARBA" id="ARBA00009533"/>
    </source>
</evidence>
<protein>
    <submittedName>
        <fullName evidence="8">Aspartate aminotransferase family protein</fullName>
    </submittedName>
</protein>
<dbReference type="InterPro" id="IPR010977">
    <property type="entry name" value="Aromatic_deC"/>
</dbReference>
<dbReference type="PANTHER" id="PTHR11999:SF70">
    <property type="entry name" value="MIP05841P"/>
    <property type="match status" value="1"/>
</dbReference>
<dbReference type="Pfam" id="PF00282">
    <property type="entry name" value="Pyridoxal_deC"/>
    <property type="match status" value="1"/>
</dbReference>
<dbReference type="PANTHER" id="PTHR11999">
    <property type="entry name" value="GROUP II PYRIDOXAL-5-PHOSPHATE DECARBOXYLASE"/>
    <property type="match status" value="1"/>
</dbReference>
<comment type="caution">
    <text evidence="8">The sequence shown here is derived from an EMBL/GenBank/DDBJ whole genome shotgun (WGS) entry which is preliminary data.</text>
</comment>
<dbReference type="InterPro" id="IPR015424">
    <property type="entry name" value="PyrdxlP-dep_Trfase"/>
</dbReference>
<name>A0A4S4FQK4_9MICO</name>
<keyword evidence="8" id="KW-0032">Aminotransferase</keyword>
<evidence type="ECO:0000256" key="7">
    <source>
        <dbReference type="RuleBase" id="RU000382"/>
    </source>
</evidence>
<dbReference type="InterPro" id="IPR015422">
    <property type="entry name" value="PyrdxlP-dep_Trfase_small"/>
</dbReference>
<keyword evidence="3" id="KW-0210">Decarboxylase</keyword>
<reference evidence="8 9" key="1">
    <citation type="submission" date="2019-04" db="EMBL/GenBank/DDBJ databases">
        <authorList>
            <person name="Jiang L."/>
        </authorList>
    </citation>
    <scope>NUCLEOTIDE SEQUENCE [LARGE SCALE GENOMIC DNA]</scope>
    <source>
        <strain evidence="8 9">YIM 131853</strain>
    </source>
</reference>